<evidence type="ECO:0000313" key="5">
    <source>
        <dbReference type="Proteomes" id="UP000184032"/>
    </source>
</evidence>
<reference evidence="4 5" key="1">
    <citation type="submission" date="2016-11" db="EMBL/GenBank/DDBJ databases">
        <authorList>
            <person name="Jaros S."/>
            <person name="Januszkiewicz K."/>
            <person name="Wedrychowicz H."/>
        </authorList>
    </citation>
    <scope>NUCLEOTIDE SEQUENCE [LARGE SCALE GENOMIC DNA]</scope>
    <source>
        <strain evidence="4 5">DSM 21120</strain>
    </source>
</reference>
<keyword evidence="1 3" id="KW-0812">Transmembrane</keyword>
<keyword evidence="5" id="KW-1185">Reference proteome</keyword>
<dbReference type="EMBL" id="FQXI01000001">
    <property type="protein sequence ID" value="SHG95416.1"/>
    <property type="molecule type" value="Genomic_DNA"/>
</dbReference>
<evidence type="ECO:0000256" key="1">
    <source>
        <dbReference type="ARBA" id="ARBA00022692"/>
    </source>
</evidence>
<evidence type="ECO:0000256" key="3">
    <source>
        <dbReference type="SAM" id="Phobius"/>
    </source>
</evidence>
<keyword evidence="3" id="KW-0472">Membrane</keyword>
<dbReference type="PANTHER" id="PTHR37815:SF3">
    <property type="entry name" value="UPF0397 PROTEIN SPR0429"/>
    <property type="match status" value="1"/>
</dbReference>
<feature type="transmembrane region" description="Helical" evidence="3">
    <location>
        <begin position="6"/>
        <end position="33"/>
    </location>
</feature>
<gene>
    <name evidence="4" type="ORF">SAMN02745245_00137</name>
</gene>
<feature type="transmembrane region" description="Helical" evidence="3">
    <location>
        <begin position="128"/>
        <end position="150"/>
    </location>
</feature>
<sequence>MKIRELVLSALGLATVYILTVCIAIPVAGYGYINVGDAAIYVFSFFVPPHFAFLLAGIGSALADLSLGYSHYFIFSLIIKGTMGFVVSKLIKKYYPRQSIITYLVGSSIVLIGYFFAGWILYGTLASGLLTLVPNLVQVVVSSVLSYVIFKMILKDKDSKTIK</sequence>
<evidence type="ECO:0000256" key="2">
    <source>
        <dbReference type="ARBA" id="ARBA00022989"/>
    </source>
</evidence>
<dbReference type="OrthoDB" id="411368at2"/>
<dbReference type="Gene3D" id="1.10.1760.20">
    <property type="match status" value="1"/>
</dbReference>
<protein>
    <submittedName>
        <fullName evidence="4">Uncharacterized membrane protein</fullName>
    </submittedName>
</protein>
<accession>A0A1M5P0R8</accession>
<dbReference type="Pfam" id="PF07155">
    <property type="entry name" value="ECF-ribofla_trS"/>
    <property type="match status" value="1"/>
</dbReference>
<dbReference type="RefSeq" id="WP_073182814.1">
    <property type="nucleotide sequence ID" value="NZ_FQXI01000001.1"/>
</dbReference>
<feature type="transmembrane region" description="Helical" evidence="3">
    <location>
        <begin position="69"/>
        <end position="88"/>
    </location>
</feature>
<organism evidence="4 5">
    <name type="scientific">Anaerosphaera aminiphila DSM 21120</name>
    <dbReference type="NCBI Taxonomy" id="1120995"/>
    <lineage>
        <taxon>Bacteria</taxon>
        <taxon>Bacillati</taxon>
        <taxon>Bacillota</taxon>
        <taxon>Tissierellia</taxon>
        <taxon>Tissierellales</taxon>
        <taxon>Peptoniphilaceae</taxon>
        <taxon>Anaerosphaera</taxon>
    </lineage>
</organism>
<dbReference type="InterPro" id="IPR009825">
    <property type="entry name" value="ECF_substrate-spec-like"/>
</dbReference>
<proteinExistence type="predicted"/>
<dbReference type="STRING" id="1120995.SAMN02745245_00137"/>
<dbReference type="AlphaFoldDB" id="A0A1M5P0R8"/>
<dbReference type="PANTHER" id="PTHR37815">
    <property type="entry name" value="UPF0397 PROTEIN BC_2624-RELATED"/>
    <property type="match status" value="1"/>
</dbReference>
<dbReference type="GO" id="GO:0016020">
    <property type="term" value="C:membrane"/>
    <property type="evidence" value="ECO:0007669"/>
    <property type="project" value="InterPro"/>
</dbReference>
<name>A0A1M5P0R8_9FIRM</name>
<feature type="transmembrane region" description="Helical" evidence="3">
    <location>
        <begin position="40"/>
        <end position="63"/>
    </location>
</feature>
<feature type="transmembrane region" description="Helical" evidence="3">
    <location>
        <begin position="100"/>
        <end position="122"/>
    </location>
</feature>
<evidence type="ECO:0000313" key="4">
    <source>
        <dbReference type="EMBL" id="SHG95416.1"/>
    </source>
</evidence>
<keyword evidence="2 3" id="KW-1133">Transmembrane helix</keyword>
<dbReference type="Proteomes" id="UP000184032">
    <property type="component" value="Unassembled WGS sequence"/>
</dbReference>